<keyword evidence="1" id="KW-0346">Stress response</keyword>
<dbReference type="EMBL" id="JABFUD020000002">
    <property type="protein sequence ID" value="KAI5083183.1"/>
    <property type="molecule type" value="Genomic_DNA"/>
</dbReference>
<sequence>MSPKRGCAKETYMATTAAVDIKELSGSYIFVVDVPGVRNTEVKVQIESDTILKISGERKRDMDAGAGKEADVKYVRVERPAGKFMRKFNLPNHVNLDAMSAACQDGLLTIVVPKLPVPEPHKPRTFDVTVGTCLVPK</sequence>
<evidence type="ECO:0000256" key="1">
    <source>
        <dbReference type="ARBA" id="ARBA00023016"/>
    </source>
</evidence>
<dbReference type="AlphaFoldDB" id="A0A9D4ZPL7"/>
<dbReference type="PROSITE" id="PS01031">
    <property type="entry name" value="SHSP"/>
    <property type="match status" value="1"/>
</dbReference>
<comment type="caution">
    <text evidence="5">The sequence shown here is derived from an EMBL/GenBank/DDBJ whole genome shotgun (WGS) entry which is preliminary data.</text>
</comment>
<reference evidence="5" key="1">
    <citation type="submission" date="2021-01" db="EMBL/GenBank/DDBJ databases">
        <title>Adiantum capillus-veneris genome.</title>
        <authorList>
            <person name="Fang Y."/>
            <person name="Liao Q."/>
        </authorList>
    </citation>
    <scope>NUCLEOTIDE SEQUENCE</scope>
    <source>
        <strain evidence="5">H3</strain>
        <tissue evidence="5">Leaf</tissue>
    </source>
</reference>
<evidence type="ECO:0000259" key="4">
    <source>
        <dbReference type="PROSITE" id="PS01031"/>
    </source>
</evidence>
<feature type="domain" description="SHSP" evidence="4">
    <location>
        <begin position="10"/>
        <end position="129"/>
    </location>
</feature>
<dbReference type="Gene3D" id="2.60.40.790">
    <property type="match status" value="1"/>
</dbReference>
<organism evidence="5 6">
    <name type="scientific">Adiantum capillus-veneris</name>
    <name type="common">Maidenhair fern</name>
    <dbReference type="NCBI Taxonomy" id="13818"/>
    <lineage>
        <taxon>Eukaryota</taxon>
        <taxon>Viridiplantae</taxon>
        <taxon>Streptophyta</taxon>
        <taxon>Embryophyta</taxon>
        <taxon>Tracheophyta</taxon>
        <taxon>Polypodiopsida</taxon>
        <taxon>Polypodiidae</taxon>
        <taxon>Polypodiales</taxon>
        <taxon>Pteridineae</taxon>
        <taxon>Pteridaceae</taxon>
        <taxon>Vittarioideae</taxon>
        <taxon>Adiantum</taxon>
    </lineage>
</organism>
<dbReference type="OrthoDB" id="1431247at2759"/>
<accession>A0A9D4ZPL7</accession>
<dbReference type="SUPFAM" id="SSF49764">
    <property type="entry name" value="HSP20-like chaperones"/>
    <property type="match status" value="1"/>
</dbReference>
<gene>
    <name evidence="5" type="ORF">GOP47_0002926</name>
</gene>
<dbReference type="InterPro" id="IPR008978">
    <property type="entry name" value="HSP20-like_chaperone"/>
</dbReference>
<dbReference type="InterPro" id="IPR002068">
    <property type="entry name" value="A-crystallin/Hsp20_dom"/>
</dbReference>
<evidence type="ECO:0000256" key="3">
    <source>
        <dbReference type="RuleBase" id="RU003616"/>
    </source>
</evidence>
<name>A0A9D4ZPL7_ADICA</name>
<dbReference type="Proteomes" id="UP000886520">
    <property type="component" value="Chromosome 3"/>
</dbReference>
<dbReference type="Pfam" id="PF00011">
    <property type="entry name" value="HSP20"/>
    <property type="match status" value="1"/>
</dbReference>
<evidence type="ECO:0000313" key="6">
    <source>
        <dbReference type="Proteomes" id="UP000886520"/>
    </source>
</evidence>
<comment type="similarity">
    <text evidence="2 3">Belongs to the small heat shock protein (HSP20) family.</text>
</comment>
<proteinExistence type="inferred from homology"/>
<evidence type="ECO:0000256" key="2">
    <source>
        <dbReference type="PROSITE-ProRule" id="PRU00285"/>
    </source>
</evidence>
<dbReference type="InterPro" id="IPR031107">
    <property type="entry name" value="Small_HSP"/>
</dbReference>
<evidence type="ECO:0000313" key="5">
    <source>
        <dbReference type="EMBL" id="KAI5083183.1"/>
    </source>
</evidence>
<protein>
    <recommendedName>
        <fullName evidence="4">SHSP domain-containing protein</fullName>
    </recommendedName>
</protein>
<keyword evidence="6" id="KW-1185">Reference proteome</keyword>
<dbReference type="PANTHER" id="PTHR11527">
    <property type="entry name" value="HEAT-SHOCK PROTEIN 20 FAMILY MEMBER"/>
    <property type="match status" value="1"/>
</dbReference>